<evidence type="ECO:0008006" key="4">
    <source>
        <dbReference type="Google" id="ProtNLM"/>
    </source>
</evidence>
<dbReference type="Proteomes" id="UP000240429">
    <property type="component" value="Unassembled WGS sequence"/>
</dbReference>
<dbReference type="RefSeq" id="WP_107014361.1">
    <property type="nucleotide sequence ID" value="NZ_KZ679038.1"/>
</dbReference>
<evidence type="ECO:0000313" key="2">
    <source>
        <dbReference type="EMBL" id="PSM44607.1"/>
    </source>
</evidence>
<keyword evidence="1" id="KW-0732">Signal</keyword>
<gene>
    <name evidence="2" type="ORF">C6Y14_00170</name>
</gene>
<keyword evidence="3" id="KW-1185">Reference proteome</keyword>
<protein>
    <recommendedName>
        <fullName evidence="4">Lipoprotein</fullName>
    </recommendedName>
</protein>
<feature type="chain" id="PRO_5015204205" description="Lipoprotein" evidence="1">
    <location>
        <begin position="24"/>
        <end position="300"/>
    </location>
</feature>
<name>A0A2P8QEE2_9ACTN</name>
<sequence length="300" mass="32562">MRLALLACAVAGVLTLSACGTSATDGDATRAELTSLELDLLTRSGTFTRTSVDLANAESELISACMTAQGFRYRADASAPTAESDEERSLNMKERHERGYGLAAQYGDEKEAAGIAANDAYVAGLSKKNADAYSEALRGDATDFREMRFEGGRNITFSARGCEARSRTSLYGNLDDWVAIAYFPQNLNSELTPRVEKSPKYRKAMNDWRTCMRGQGYTYASPDAAYDQLKAAYRAQGVTTALREREIAVSVADGDCGAEVHVPSTVLALRRAYAQSLPTADKLQLQRLTTIWKTAADGIQ</sequence>
<proteinExistence type="predicted"/>
<dbReference type="EMBL" id="PYBJ01000001">
    <property type="protein sequence ID" value="PSM44607.1"/>
    <property type="molecule type" value="Genomic_DNA"/>
</dbReference>
<feature type="signal peptide" evidence="1">
    <location>
        <begin position="1"/>
        <end position="23"/>
    </location>
</feature>
<dbReference type="PROSITE" id="PS51257">
    <property type="entry name" value="PROKAR_LIPOPROTEIN"/>
    <property type="match status" value="1"/>
</dbReference>
<accession>A0A2P8QEE2</accession>
<comment type="caution">
    <text evidence="2">The sequence shown here is derived from an EMBL/GenBank/DDBJ whole genome shotgun (WGS) entry which is preliminary data.</text>
</comment>
<evidence type="ECO:0000313" key="3">
    <source>
        <dbReference type="Proteomes" id="UP000240429"/>
    </source>
</evidence>
<dbReference type="AlphaFoldDB" id="A0A2P8QEE2"/>
<reference evidence="2 3" key="1">
    <citation type="submission" date="2018-03" db="EMBL/GenBank/DDBJ databases">
        <title>Streptomyces dioscori sp. nov., a novel endophytic actinobacterium isolated from bulbil of Dioscorea bulbifera L.</title>
        <authorList>
            <person name="Zhikuan W."/>
        </authorList>
    </citation>
    <scope>NUCLEOTIDE SEQUENCE [LARGE SCALE GENOMIC DNA]</scope>
    <source>
        <strain evidence="2 3">A217</strain>
    </source>
</reference>
<evidence type="ECO:0000256" key="1">
    <source>
        <dbReference type="SAM" id="SignalP"/>
    </source>
</evidence>
<organism evidence="2 3">
    <name type="scientific">Streptomyces dioscori</name>
    <dbReference type="NCBI Taxonomy" id="2109333"/>
    <lineage>
        <taxon>Bacteria</taxon>
        <taxon>Bacillati</taxon>
        <taxon>Actinomycetota</taxon>
        <taxon>Actinomycetes</taxon>
        <taxon>Kitasatosporales</taxon>
        <taxon>Streptomycetaceae</taxon>
        <taxon>Streptomyces</taxon>
        <taxon>Streptomyces aurantiacus group</taxon>
    </lineage>
</organism>